<dbReference type="AlphaFoldDB" id="A0A085ZUI5"/>
<dbReference type="OrthoDB" id="6225685at2"/>
<accession>A0A085ZUI5</accession>
<dbReference type="RefSeq" id="WP_034703532.1">
    <property type="nucleotide sequence ID" value="NZ_JPRO01000004.1"/>
</dbReference>
<organism evidence="2 3">
    <name type="scientific">Chryseobacterium luteum</name>
    <dbReference type="NCBI Taxonomy" id="421531"/>
    <lineage>
        <taxon>Bacteria</taxon>
        <taxon>Pseudomonadati</taxon>
        <taxon>Bacteroidota</taxon>
        <taxon>Flavobacteriia</taxon>
        <taxon>Flavobacteriales</taxon>
        <taxon>Weeksellaceae</taxon>
        <taxon>Chryseobacterium group</taxon>
        <taxon>Chryseobacterium</taxon>
    </lineage>
</organism>
<sequence>MFNDPTGEFLGMGVLLSAVVIATMVVSFSYTVMTSISGQNWDLGQFLKANLFAAASAVVTYGIGSIFFSSAGTATEIAKELGKFGTIIVQGTAHALAQGVLSLVQGQGFGSAFASGFLGSMGASAFTAAAGKFASSATGTVLSGAVLGGVGSELTGGNFWQGALIGGFVAGFNHLMHSSNETELDAEGKLILQDQLERADYDPWGKPVVSKEYAQEMIDKVAILKNQKSLGGNRAKVVGITNSPDYHASTTPANGHIYLSNHQNSDTFKSNMAMGVRLFHELKHIVYYWNPDFRNLLKYSGQKRKDYEHFLIYKEINNILLNGTGTFRTGTNLKDLHKTYGW</sequence>
<name>A0A085ZUI5_9FLAO</name>
<evidence type="ECO:0000313" key="2">
    <source>
        <dbReference type="EMBL" id="KFF08099.1"/>
    </source>
</evidence>
<keyword evidence="1" id="KW-1133">Transmembrane helix</keyword>
<dbReference type="EMBL" id="JPRO01000004">
    <property type="protein sequence ID" value="KFF08099.1"/>
    <property type="molecule type" value="Genomic_DNA"/>
</dbReference>
<reference evidence="2 3" key="1">
    <citation type="submission" date="2014-07" db="EMBL/GenBank/DDBJ databases">
        <title>Genome of Chryseobacterium luteum DSM 18605.</title>
        <authorList>
            <person name="Stropko S.J."/>
            <person name="Pipes S.E."/>
            <person name="Newman J.D."/>
        </authorList>
    </citation>
    <scope>NUCLEOTIDE SEQUENCE [LARGE SCALE GENOMIC DNA]</scope>
    <source>
        <strain evidence="2 3">DSM 18605</strain>
    </source>
</reference>
<feature type="transmembrane region" description="Helical" evidence="1">
    <location>
        <begin position="51"/>
        <end position="71"/>
    </location>
</feature>
<evidence type="ECO:0008006" key="4">
    <source>
        <dbReference type="Google" id="ProtNLM"/>
    </source>
</evidence>
<proteinExistence type="predicted"/>
<keyword evidence="1" id="KW-0812">Transmembrane</keyword>
<comment type="caution">
    <text evidence="2">The sequence shown here is derived from an EMBL/GenBank/DDBJ whole genome shotgun (WGS) entry which is preliminary data.</text>
</comment>
<dbReference type="STRING" id="421531.IX38_08125"/>
<keyword evidence="1" id="KW-0472">Membrane</keyword>
<gene>
    <name evidence="2" type="ORF">IX38_08125</name>
</gene>
<keyword evidence="3" id="KW-1185">Reference proteome</keyword>
<dbReference type="eggNOG" id="COG3209">
    <property type="taxonomic scope" value="Bacteria"/>
</dbReference>
<evidence type="ECO:0000313" key="3">
    <source>
        <dbReference type="Proteomes" id="UP000028703"/>
    </source>
</evidence>
<protein>
    <recommendedName>
        <fullName evidence="4">Tox-MPTase4 domain-containing protein</fullName>
    </recommendedName>
</protein>
<feature type="transmembrane region" description="Helical" evidence="1">
    <location>
        <begin position="12"/>
        <end position="30"/>
    </location>
</feature>
<evidence type="ECO:0000256" key="1">
    <source>
        <dbReference type="SAM" id="Phobius"/>
    </source>
</evidence>
<dbReference type="Proteomes" id="UP000028703">
    <property type="component" value="Unassembled WGS sequence"/>
</dbReference>